<reference evidence="1 2" key="1">
    <citation type="submission" date="2024-04" db="EMBL/GenBank/DDBJ databases">
        <authorList>
            <consortium name="Genoscope - CEA"/>
            <person name="William W."/>
        </authorList>
    </citation>
    <scope>NUCLEOTIDE SEQUENCE [LARGE SCALE GENOMIC DNA]</scope>
</reference>
<name>A0AAV2INS6_LYMST</name>
<sequence>GPVFVEFPIDTLYPYQLVKKEIGMKDTGPSSLGQRVVNWYLSNHLSSLFAGAWEARESGPLPVQIPKASNSQ</sequence>
<evidence type="ECO:0000313" key="2">
    <source>
        <dbReference type="Proteomes" id="UP001497497"/>
    </source>
</evidence>
<dbReference type="EMBL" id="CAXITT010001464">
    <property type="protein sequence ID" value="CAL1548600.1"/>
    <property type="molecule type" value="Genomic_DNA"/>
</dbReference>
<evidence type="ECO:0000313" key="1">
    <source>
        <dbReference type="EMBL" id="CAL1548600.1"/>
    </source>
</evidence>
<protein>
    <submittedName>
        <fullName evidence="1">Uncharacterized protein</fullName>
    </submittedName>
</protein>
<accession>A0AAV2INS6</accession>
<feature type="non-terminal residue" evidence="1">
    <location>
        <position position="72"/>
    </location>
</feature>
<organism evidence="1 2">
    <name type="scientific">Lymnaea stagnalis</name>
    <name type="common">Great pond snail</name>
    <name type="synonym">Helix stagnalis</name>
    <dbReference type="NCBI Taxonomy" id="6523"/>
    <lineage>
        <taxon>Eukaryota</taxon>
        <taxon>Metazoa</taxon>
        <taxon>Spiralia</taxon>
        <taxon>Lophotrochozoa</taxon>
        <taxon>Mollusca</taxon>
        <taxon>Gastropoda</taxon>
        <taxon>Heterobranchia</taxon>
        <taxon>Euthyneura</taxon>
        <taxon>Panpulmonata</taxon>
        <taxon>Hygrophila</taxon>
        <taxon>Lymnaeoidea</taxon>
        <taxon>Lymnaeidae</taxon>
        <taxon>Lymnaea</taxon>
    </lineage>
</organism>
<proteinExistence type="predicted"/>
<feature type="non-terminal residue" evidence="1">
    <location>
        <position position="1"/>
    </location>
</feature>
<keyword evidence="2" id="KW-1185">Reference proteome</keyword>
<comment type="caution">
    <text evidence="1">The sequence shown here is derived from an EMBL/GenBank/DDBJ whole genome shotgun (WGS) entry which is preliminary data.</text>
</comment>
<gene>
    <name evidence="1" type="ORF">GSLYS_00021917001</name>
</gene>
<dbReference type="Proteomes" id="UP001497497">
    <property type="component" value="Unassembled WGS sequence"/>
</dbReference>
<dbReference type="AlphaFoldDB" id="A0AAV2INS6"/>